<reference evidence="2 3" key="1">
    <citation type="journal article" date="2020" name="Microorganisms">
        <title>Osmotic Adaptation and Compatible Solute Biosynthesis of Phototrophic Bacteria as Revealed from Genome Analyses.</title>
        <authorList>
            <person name="Imhoff J.F."/>
            <person name="Rahn T."/>
            <person name="Kunzel S."/>
            <person name="Keller A."/>
            <person name="Neulinger S.C."/>
        </authorList>
    </citation>
    <scope>NUCLEOTIDE SEQUENCE [LARGE SCALE GENOMIC DNA]</scope>
    <source>
        <strain evidence="2 3">DSM 15116</strain>
    </source>
</reference>
<dbReference type="CDD" id="cd06661">
    <property type="entry name" value="GGCT_like"/>
    <property type="match status" value="1"/>
</dbReference>
<sequence length="174" mass="18890">MTPETYCYFAYGSNLSTARLRARVPSARCLGRAVLPGHRLAYHKRGADGSAKCDAYYTGGAGDEVHGVVFAIAAAQLPSLDAAEGPRYERVELALAGEDGRPLTALTYRALPAYLDGGLTPYCWYRDHVLRGAREHGLPEGYIAERLAVACAEDPDAERCRRERAVHAEPAPAR</sequence>
<keyword evidence="3" id="KW-1185">Reference proteome</keyword>
<dbReference type="SUPFAM" id="SSF110857">
    <property type="entry name" value="Gamma-glutamyl cyclotransferase-like"/>
    <property type="match status" value="1"/>
</dbReference>
<dbReference type="Pfam" id="PF13772">
    <property type="entry name" value="AIG2_2"/>
    <property type="match status" value="1"/>
</dbReference>
<proteinExistence type="predicted"/>
<protein>
    <recommendedName>
        <fullName evidence="4">AIG2 family protein</fullName>
    </recommendedName>
</protein>
<dbReference type="PANTHER" id="PTHR12935">
    <property type="entry name" value="GAMMA-GLUTAMYLCYCLOTRANSFERASE"/>
    <property type="match status" value="1"/>
</dbReference>
<dbReference type="PANTHER" id="PTHR12935:SF0">
    <property type="entry name" value="GAMMA-GLUTAMYLCYCLOTRANSFERASE"/>
    <property type="match status" value="1"/>
</dbReference>
<dbReference type="EMBL" id="NRSH01000008">
    <property type="protein sequence ID" value="MBK1725756.1"/>
    <property type="molecule type" value="Genomic_DNA"/>
</dbReference>
<dbReference type="InterPro" id="IPR017939">
    <property type="entry name" value="G-Glutamylcylcotransferase"/>
</dbReference>
<organism evidence="2 3">
    <name type="scientific">Halorhodospira neutriphila</name>
    <dbReference type="NCBI Taxonomy" id="168379"/>
    <lineage>
        <taxon>Bacteria</taxon>
        <taxon>Pseudomonadati</taxon>
        <taxon>Pseudomonadota</taxon>
        <taxon>Gammaproteobacteria</taxon>
        <taxon>Chromatiales</taxon>
        <taxon>Ectothiorhodospiraceae</taxon>
        <taxon>Halorhodospira</taxon>
    </lineage>
</organism>
<evidence type="ECO:0008006" key="4">
    <source>
        <dbReference type="Google" id="ProtNLM"/>
    </source>
</evidence>
<gene>
    <name evidence="2" type="ORF">CKO13_01705</name>
</gene>
<evidence type="ECO:0000313" key="2">
    <source>
        <dbReference type="EMBL" id="MBK1725756.1"/>
    </source>
</evidence>
<dbReference type="RefSeq" id="WP_200256218.1">
    <property type="nucleotide sequence ID" value="NZ_NRSH01000008.1"/>
</dbReference>
<dbReference type="InterPro" id="IPR013024">
    <property type="entry name" value="GGCT-like"/>
</dbReference>
<dbReference type="Proteomes" id="UP000738126">
    <property type="component" value="Unassembled WGS sequence"/>
</dbReference>
<evidence type="ECO:0000313" key="3">
    <source>
        <dbReference type="Proteomes" id="UP000738126"/>
    </source>
</evidence>
<evidence type="ECO:0000256" key="1">
    <source>
        <dbReference type="ARBA" id="ARBA00023239"/>
    </source>
</evidence>
<keyword evidence="1" id="KW-0456">Lyase</keyword>
<dbReference type="InterPro" id="IPR036568">
    <property type="entry name" value="GGCT-like_sf"/>
</dbReference>
<dbReference type="Gene3D" id="3.10.490.10">
    <property type="entry name" value="Gamma-glutamyl cyclotransferase-like"/>
    <property type="match status" value="1"/>
</dbReference>
<comment type="caution">
    <text evidence="2">The sequence shown here is derived from an EMBL/GenBank/DDBJ whole genome shotgun (WGS) entry which is preliminary data.</text>
</comment>
<accession>A0ABS1E5V1</accession>
<name>A0ABS1E5V1_9GAMM</name>